<feature type="compositionally biased region" description="Polar residues" evidence="1">
    <location>
        <begin position="141"/>
        <end position="152"/>
    </location>
</feature>
<dbReference type="EMBL" id="WBWF01000003">
    <property type="protein sequence ID" value="KAB2705054.1"/>
    <property type="molecule type" value="Genomic_DNA"/>
</dbReference>
<keyword evidence="3" id="KW-1185">Reference proteome</keyword>
<dbReference type="AlphaFoldDB" id="A0AB34DSQ8"/>
<evidence type="ECO:0000313" key="2">
    <source>
        <dbReference type="EMBL" id="KAB2705054.1"/>
    </source>
</evidence>
<feature type="compositionally biased region" description="Low complexity" evidence="1">
    <location>
        <begin position="131"/>
        <end position="140"/>
    </location>
</feature>
<proteinExistence type="predicted"/>
<sequence>MTNLPWMQIYIGDEFAEAAALTAEEYGAHMFLRLHQWRHGELPTDDNRLCRIAHVDAERWDAVKDVLAPLYDYLWVHKRTADIRAASETKHKNLSENGKKGGRPRKEEKADEKPGLNSAFNRHKADEKQSQSHSQPQSHSDLQTQPPSQPKSNHGALEDKKEASTYAHASGSSEPFPKLENPEDAKAFVRKLDLPPRHVTTAIERVMAGTLFPRIVDNWKREARAA</sequence>
<accession>A0AB34DSQ8</accession>
<feature type="region of interest" description="Disordered" evidence="1">
    <location>
        <begin position="87"/>
        <end position="182"/>
    </location>
</feature>
<protein>
    <submittedName>
        <fullName evidence="2">DUF1376 domain-containing protein</fullName>
    </submittedName>
</protein>
<evidence type="ECO:0000256" key="1">
    <source>
        <dbReference type="SAM" id="MobiDB-lite"/>
    </source>
</evidence>
<dbReference type="RefSeq" id="WP_094515030.1">
    <property type="nucleotide sequence ID" value="NZ_JBHEEP010000002.1"/>
</dbReference>
<feature type="compositionally biased region" description="Basic and acidic residues" evidence="1">
    <location>
        <begin position="87"/>
        <end position="114"/>
    </location>
</feature>
<gene>
    <name evidence="2" type="ORF">F9L03_06600</name>
</gene>
<dbReference type="Proteomes" id="UP000435957">
    <property type="component" value="Unassembled WGS sequence"/>
</dbReference>
<organism evidence="2 3">
    <name type="scientific">Brucella lupini</name>
    <dbReference type="NCBI Taxonomy" id="255457"/>
    <lineage>
        <taxon>Bacteria</taxon>
        <taxon>Pseudomonadati</taxon>
        <taxon>Pseudomonadota</taxon>
        <taxon>Alphaproteobacteria</taxon>
        <taxon>Hyphomicrobiales</taxon>
        <taxon>Brucellaceae</taxon>
        <taxon>Brucella/Ochrobactrum group</taxon>
        <taxon>Brucella</taxon>
    </lineage>
</organism>
<dbReference type="Pfam" id="PF07120">
    <property type="entry name" value="DUF1376"/>
    <property type="match status" value="1"/>
</dbReference>
<name>A0AB34DSQ8_9HYPH</name>
<comment type="caution">
    <text evidence="2">The sequence shown here is derived from an EMBL/GenBank/DDBJ whole genome shotgun (WGS) entry which is preliminary data.</text>
</comment>
<dbReference type="InterPro" id="IPR010781">
    <property type="entry name" value="DUF1376"/>
</dbReference>
<reference evidence="2 3" key="1">
    <citation type="submission" date="2019-09" db="EMBL/GenBank/DDBJ databases">
        <title>Taxonomic organization of the family Brucellaceae based on a phylogenomic approach.</title>
        <authorList>
            <person name="Leclercq S."/>
            <person name="Cloeckaert A."/>
            <person name="Zygmunt M.S."/>
        </authorList>
    </citation>
    <scope>NUCLEOTIDE SEQUENCE [LARGE SCALE GENOMIC DNA]</scope>
    <source>
        <strain evidence="2 3">LUP23</strain>
    </source>
</reference>
<evidence type="ECO:0000313" key="3">
    <source>
        <dbReference type="Proteomes" id="UP000435957"/>
    </source>
</evidence>